<keyword evidence="3" id="KW-0645">Protease</keyword>
<sequence length="530" mass="58985">MFRQLVFLATVLAVAMAGGSVPQIPTPTQYYMSGTFDIPYFNITEPIELIYDAVNNRQYISYYNGLDITLNFFDQDISYAIGPRVNTQICQSIPGNGSLVQVLPSEPSTWTYNGTSTINGVDVFSYSQKVVNYGVAAYYTFYMDANGVPVQFYLDGVDFIFDSHPDIYILNFNTFTTDISPYEDLFNIPAICNKAEQSTKPVQAFDGIFNQIANDIYNKDKMTKDEFEQFKTTYDKVYAHDEEHSERFATYKQNREMIIAHNTQESSYKLAMNHFGDMTAEEFELKIKPRVPRPDTNGAHDVHDNDRTINLPATVDWRQQGCVTRVKDQGVCGSCWTFGSTGSLEGVSCLATGKLVSLSEQQLVDCAYLGQSQGCNGGFASDAFQYIMNFGGIAYESTYPYLMQNGYCKDSSSQLSNIKVKSYVNVTSFSEPALQNAVATVGPVAIAIDASAPDFRFYSSGVYYSSVCKNGLDDLDHEVLAVGYGTLNGADYWIVKNSWSTHYGAEGYILMSRNRGNNCGVASQPTYPVV</sequence>
<dbReference type="PROSITE" id="PS00639">
    <property type="entry name" value="THIOL_PROTEASE_HIS"/>
    <property type="match status" value="1"/>
</dbReference>
<dbReference type="CDD" id="cd02248">
    <property type="entry name" value="Peptidase_C1A"/>
    <property type="match status" value="1"/>
</dbReference>
<comment type="subcellular location">
    <subcellularLocation>
        <location evidence="1">Lysosome</location>
    </subcellularLocation>
</comment>
<evidence type="ECO:0000313" key="11">
    <source>
        <dbReference type="EMBL" id="EFA80934.1"/>
    </source>
</evidence>
<dbReference type="InterPro" id="IPR000668">
    <property type="entry name" value="Peptidase_C1A_C"/>
</dbReference>
<dbReference type="STRING" id="670386.D3BCE4"/>
<dbReference type="GO" id="GO:0006508">
    <property type="term" value="P:proteolysis"/>
    <property type="evidence" value="ECO:0007669"/>
    <property type="project" value="UniProtKB-KW"/>
</dbReference>
<dbReference type="InterPro" id="IPR025661">
    <property type="entry name" value="Pept_asp_AS"/>
</dbReference>
<dbReference type="InterPro" id="IPR025660">
    <property type="entry name" value="Pept_his_AS"/>
</dbReference>
<organism evidence="11 12">
    <name type="scientific">Heterostelium pallidum (strain ATCC 26659 / Pp 5 / PN500)</name>
    <name type="common">Cellular slime mold</name>
    <name type="synonym">Polysphondylium pallidum</name>
    <dbReference type="NCBI Taxonomy" id="670386"/>
    <lineage>
        <taxon>Eukaryota</taxon>
        <taxon>Amoebozoa</taxon>
        <taxon>Evosea</taxon>
        <taxon>Eumycetozoa</taxon>
        <taxon>Dictyostelia</taxon>
        <taxon>Acytosteliales</taxon>
        <taxon>Acytosteliaceae</taxon>
        <taxon>Heterostelium</taxon>
    </lineage>
</organism>
<feature type="chain" id="PRO_5018791515" evidence="8">
    <location>
        <begin position="18"/>
        <end position="530"/>
    </location>
</feature>
<evidence type="ECO:0000313" key="12">
    <source>
        <dbReference type="Proteomes" id="UP000001396"/>
    </source>
</evidence>
<dbReference type="GO" id="GO:0005764">
    <property type="term" value="C:lysosome"/>
    <property type="evidence" value="ECO:0007669"/>
    <property type="project" value="UniProtKB-SubCell"/>
</dbReference>
<dbReference type="Pfam" id="PF00112">
    <property type="entry name" value="Peptidase_C1"/>
    <property type="match status" value="1"/>
</dbReference>
<feature type="signal peptide" evidence="8">
    <location>
        <begin position="1"/>
        <end position="17"/>
    </location>
</feature>
<keyword evidence="8" id="KW-0732">Signal</keyword>
<feature type="domain" description="Cathepsin propeptide inhibitor" evidence="10">
    <location>
        <begin position="227"/>
        <end position="283"/>
    </location>
</feature>
<dbReference type="InterPro" id="IPR039417">
    <property type="entry name" value="Peptidase_C1A_papain-like"/>
</dbReference>
<dbReference type="EMBL" id="ADBJ01000027">
    <property type="protein sequence ID" value="EFA80934.1"/>
    <property type="molecule type" value="Genomic_DNA"/>
</dbReference>
<dbReference type="RefSeq" id="XP_020433052.1">
    <property type="nucleotide sequence ID" value="XM_020577032.1"/>
</dbReference>
<dbReference type="PANTHER" id="PTHR12411">
    <property type="entry name" value="CYSTEINE PROTEASE FAMILY C1-RELATED"/>
    <property type="match status" value="1"/>
</dbReference>
<evidence type="ECO:0000256" key="7">
    <source>
        <dbReference type="ARBA" id="ARBA00023228"/>
    </source>
</evidence>
<dbReference type="InterPro" id="IPR000169">
    <property type="entry name" value="Pept_cys_AS"/>
</dbReference>
<dbReference type="GO" id="GO:0008234">
    <property type="term" value="F:cysteine-type peptidase activity"/>
    <property type="evidence" value="ECO:0007669"/>
    <property type="project" value="UniProtKB-KW"/>
</dbReference>
<proteinExistence type="inferred from homology"/>
<dbReference type="MEROPS" id="C01.067"/>
<dbReference type="FunFam" id="3.90.70.10:FF:000006">
    <property type="entry name" value="Cathepsin S"/>
    <property type="match status" value="1"/>
</dbReference>
<dbReference type="InterPro" id="IPR038765">
    <property type="entry name" value="Papain-like_cys_pep_sf"/>
</dbReference>
<dbReference type="PROSITE" id="PS00139">
    <property type="entry name" value="THIOL_PROTEASE_CYS"/>
    <property type="match status" value="1"/>
</dbReference>
<feature type="domain" description="Peptidase C1A papain C-terminal" evidence="9">
    <location>
        <begin position="311"/>
        <end position="529"/>
    </location>
</feature>
<keyword evidence="7" id="KW-0458">Lysosome</keyword>
<evidence type="ECO:0000256" key="8">
    <source>
        <dbReference type="SAM" id="SignalP"/>
    </source>
</evidence>
<evidence type="ECO:0000256" key="3">
    <source>
        <dbReference type="ARBA" id="ARBA00022670"/>
    </source>
</evidence>
<evidence type="ECO:0000256" key="6">
    <source>
        <dbReference type="ARBA" id="ARBA00023157"/>
    </source>
</evidence>
<evidence type="ECO:0000259" key="10">
    <source>
        <dbReference type="SMART" id="SM00848"/>
    </source>
</evidence>
<comment type="similarity">
    <text evidence="2">Belongs to the peptidase C1 family.</text>
</comment>
<evidence type="ECO:0000259" key="9">
    <source>
        <dbReference type="SMART" id="SM00645"/>
    </source>
</evidence>
<keyword evidence="12" id="KW-1185">Reference proteome</keyword>
<keyword evidence="5" id="KW-0788">Thiol protease</keyword>
<evidence type="ECO:0000256" key="1">
    <source>
        <dbReference type="ARBA" id="ARBA00004371"/>
    </source>
</evidence>
<evidence type="ECO:0000256" key="2">
    <source>
        <dbReference type="ARBA" id="ARBA00008455"/>
    </source>
</evidence>
<dbReference type="InParanoid" id="D3BCE4"/>
<dbReference type="InterPro" id="IPR013201">
    <property type="entry name" value="Prot_inhib_I29"/>
</dbReference>
<dbReference type="PROSITE" id="PS00640">
    <property type="entry name" value="THIOL_PROTEASE_ASN"/>
    <property type="match status" value="1"/>
</dbReference>
<dbReference type="AlphaFoldDB" id="D3BCE4"/>
<evidence type="ECO:0000256" key="5">
    <source>
        <dbReference type="ARBA" id="ARBA00022807"/>
    </source>
</evidence>
<dbReference type="SUPFAM" id="SSF54001">
    <property type="entry name" value="Cysteine proteinases"/>
    <property type="match status" value="1"/>
</dbReference>
<dbReference type="FunCoup" id="D3BCE4">
    <property type="interactions" value="14"/>
</dbReference>
<dbReference type="GeneID" id="31361652"/>
<protein>
    <submittedName>
        <fullName evidence="11">Counting factor associated protein</fullName>
    </submittedName>
</protein>
<keyword evidence="6" id="KW-1015">Disulfide bond</keyword>
<dbReference type="SMART" id="SM00645">
    <property type="entry name" value="Pept_C1"/>
    <property type="match status" value="1"/>
</dbReference>
<dbReference type="OMA" id="KAFHHFK"/>
<dbReference type="Proteomes" id="UP000001396">
    <property type="component" value="Unassembled WGS sequence"/>
</dbReference>
<gene>
    <name evidence="11" type="primary">cfaD</name>
    <name evidence="11" type="ORF">PPL_06169</name>
</gene>
<dbReference type="Gene3D" id="3.90.70.10">
    <property type="entry name" value="Cysteine proteinases"/>
    <property type="match status" value="1"/>
</dbReference>
<evidence type="ECO:0000256" key="4">
    <source>
        <dbReference type="ARBA" id="ARBA00022801"/>
    </source>
</evidence>
<dbReference type="SMART" id="SM00848">
    <property type="entry name" value="Inhibitor_I29"/>
    <property type="match status" value="1"/>
</dbReference>
<comment type="caution">
    <text evidence="11">The sequence shown here is derived from an EMBL/GenBank/DDBJ whole genome shotgun (WGS) entry which is preliminary data.</text>
</comment>
<reference evidence="11 12" key="1">
    <citation type="journal article" date="2011" name="Genome Res.">
        <title>Phylogeny-wide analysis of social amoeba genomes highlights ancient origins for complex intercellular communication.</title>
        <authorList>
            <person name="Heidel A.J."/>
            <person name="Lawal H.M."/>
            <person name="Felder M."/>
            <person name="Schilde C."/>
            <person name="Helps N.R."/>
            <person name="Tunggal B."/>
            <person name="Rivero F."/>
            <person name="John U."/>
            <person name="Schleicher M."/>
            <person name="Eichinger L."/>
            <person name="Platzer M."/>
            <person name="Noegel A.A."/>
            <person name="Schaap P."/>
            <person name="Gloeckner G."/>
        </authorList>
    </citation>
    <scope>NUCLEOTIDE SEQUENCE [LARGE SCALE GENOMIC DNA]</scope>
    <source>
        <strain evidence="12">ATCC 26659 / Pp 5 / PN500</strain>
    </source>
</reference>
<dbReference type="Pfam" id="PF08246">
    <property type="entry name" value="Inhibitor_I29"/>
    <property type="match status" value="1"/>
</dbReference>
<keyword evidence="4" id="KW-0378">Hydrolase</keyword>
<name>D3BCE4_HETP5</name>
<dbReference type="InterPro" id="IPR013128">
    <property type="entry name" value="Peptidase_C1A"/>
</dbReference>
<dbReference type="PRINTS" id="PR00705">
    <property type="entry name" value="PAPAIN"/>
</dbReference>
<accession>D3BCE4</accession>